<sequence length="73" mass="8359">MTELGEMLMQAVPDDDLPEPVDTCTQEYKTLLERIMKGAEFISTIGPDHTQWAAANRKYEALCREALKLRWTS</sequence>
<evidence type="ECO:0000313" key="2">
    <source>
        <dbReference type="EMBL" id="SDH84753.1"/>
    </source>
</evidence>
<proteinExistence type="predicted"/>
<organism evidence="2 3">
    <name type="scientific">Aneurinibacillus thermoaerophilus</name>
    <dbReference type="NCBI Taxonomy" id="143495"/>
    <lineage>
        <taxon>Bacteria</taxon>
        <taxon>Bacillati</taxon>
        <taxon>Bacillota</taxon>
        <taxon>Bacilli</taxon>
        <taxon>Bacillales</taxon>
        <taxon>Paenibacillaceae</taxon>
        <taxon>Aneurinibacillus group</taxon>
        <taxon>Aneurinibacillus</taxon>
    </lineage>
</organism>
<dbReference type="Proteomes" id="UP000198956">
    <property type="component" value="Unassembled WGS sequence"/>
</dbReference>
<dbReference type="RefSeq" id="WP_091261602.1">
    <property type="nucleotide sequence ID" value="NZ_FNDE01000079.1"/>
</dbReference>
<reference evidence="2 3" key="1">
    <citation type="submission" date="2016-10" db="EMBL/GenBank/DDBJ databases">
        <authorList>
            <person name="de Groot N.N."/>
        </authorList>
    </citation>
    <scope>NUCLEOTIDE SEQUENCE [LARGE SCALE GENOMIC DNA]</scope>
    <source>
        <strain evidence="2 3">L 420-91</strain>
    </source>
</reference>
<feature type="region of interest" description="Disordered" evidence="1">
    <location>
        <begin position="1"/>
        <end position="20"/>
    </location>
</feature>
<dbReference type="OrthoDB" id="2613787at2"/>
<name>A0A1G8FRF0_ANETH</name>
<evidence type="ECO:0000313" key="3">
    <source>
        <dbReference type="Proteomes" id="UP000198956"/>
    </source>
</evidence>
<dbReference type="AlphaFoldDB" id="A0A1G8FRF0"/>
<protein>
    <submittedName>
        <fullName evidence="2">Uncharacterized protein</fullName>
    </submittedName>
</protein>
<gene>
    <name evidence="2" type="ORF">SAMN04489735_10796</name>
</gene>
<accession>A0A1G8FRF0</accession>
<evidence type="ECO:0000256" key="1">
    <source>
        <dbReference type="SAM" id="MobiDB-lite"/>
    </source>
</evidence>
<dbReference type="EMBL" id="FNDE01000079">
    <property type="protein sequence ID" value="SDH84753.1"/>
    <property type="molecule type" value="Genomic_DNA"/>
</dbReference>